<evidence type="ECO:0000313" key="3">
    <source>
        <dbReference type="EMBL" id="NLR74723.1"/>
    </source>
</evidence>
<keyword evidence="4" id="KW-1185">Reference proteome</keyword>
<evidence type="ECO:0000259" key="2">
    <source>
        <dbReference type="Pfam" id="PF03061"/>
    </source>
</evidence>
<dbReference type="Gene3D" id="3.10.129.10">
    <property type="entry name" value="Hotdog Thioesterase"/>
    <property type="match status" value="1"/>
</dbReference>
<dbReference type="GO" id="GO:0016289">
    <property type="term" value="F:acyl-CoA hydrolase activity"/>
    <property type="evidence" value="ECO:0007669"/>
    <property type="project" value="UniProtKB-ARBA"/>
</dbReference>
<dbReference type="EMBL" id="JABAIM010000001">
    <property type="protein sequence ID" value="NLR74723.1"/>
    <property type="molecule type" value="Genomic_DNA"/>
</dbReference>
<dbReference type="Pfam" id="PF03061">
    <property type="entry name" value="4HBT"/>
    <property type="match status" value="1"/>
</dbReference>
<comment type="caution">
    <text evidence="3">The sequence shown here is derived from an EMBL/GenBank/DDBJ whole genome shotgun (WGS) entry which is preliminary data.</text>
</comment>
<dbReference type="AlphaFoldDB" id="A0A847S4K1"/>
<reference evidence="3 4" key="1">
    <citation type="submission" date="2020-04" db="EMBL/GenBank/DDBJ databases">
        <title>Draft genome of Leeia sp. IMCC25680.</title>
        <authorList>
            <person name="Song J."/>
            <person name="Cho J.-C."/>
        </authorList>
    </citation>
    <scope>NUCLEOTIDE SEQUENCE [LARGE SCALE GENOMIC DNA]</scope>
    <source>
        <strain evidence="3 4">IMCC25680</strain>
    </source>
</reference>
<dbReference type="RefSeq" id="WP_168876315.1">
    <property type="nucleotide sequence ID" value="NZ_JABAIM010000001.1"/>
</dbReference>
<dbReference type="SUPFAM" id="SSF54637">
    <property type="entry name" value="Thioesterase/thiol ester dehydrase-isomerase"/>
    <property type="match status" value="1"/>
</dbReference>
<dbReference type="InterPro" id="IPR003736">
    <property type="entry name" value="PAAI_dom"/>
</dbReference>
<dbReference type="InterPro" id="IPR006683">
    <property type="entry name" value="Thioestr_dom"/>
</dbReference>
<gene>
    <name evidence="3" type="ORF">HF682_06070</name>
</gene>
<dbReference type="InterPro" id="IPR029069">
    <property type="entry name" value="HotDog_dom_sf"/>
</dbReference>
<dbReference type="NCBIfam" id="TIGR00369">
    <property type="entry name" value="unchar_dom_1"/>
    <property type="match status" value="1"/>
</dbReference>
<sequence>MEQDMERHPVFVALAQSRQDHQYQRVLDSVPYAAGLGMQVTEAAGELWFTLPYQERHVGNMLLPALHGGVIGGFMECCAQLYILWRQESEAIPLTVDFAIDYLRSGRAQDTYAACHLTRQGKRVAHITIEAWQEDRSKPIAVARAHCLLT</sequence>
<accession>A0A847S4K1</accession>
<feature type="domain" description="Thioesterase" evidence="2">
    <location>
        <begin position="66"/>
        <end position="138"/>
    </location>
</feature>
<organism evidence="3 4">
    <name type="scientific">Leeia aquatica</name>
    <dbReference type="NCBI Taxonomy" id="2725557"/>
    <lineage>
        <taxon>Bacteria</taxon>
        <taxon>Pseudomonadati</taxon>
        <taxon>Pseudomonadota</taxon>
        <taxon>Betaproteobacteria</taxon>
        <taxon>Neisseriales</taxon>
        <taxon>Leeiaceae</taxon>
        <taxon>Leeia</taxon>
    </lineage>
</organism>
<dbReference type="Proteomes" id="UP000587991">
    <property type="component" value="Unassembled WGS sequence"/>
</dbReference>
<evidence type="ECO:0000256" key="1">
    <source>
        <dbReference type="ARBA" id="ARBA00022801"/>
    </source>
</evidence>
<keyword evidence="1" id="KW-0378">Hydrolase</keyword>
<dbReference type="CDD" id="cd03443">
    <property type="entry name" value="PaaI_thioesterase"/>
    <property type="match status" value="1"/>
</dbReference>
<protein>
    <submittedName>
        <fullName evidence="3">PaaI family thioesterase</fullName>
    </submittedName>
</protein>
<proteinExistence type="predicted"/>
<evidence type="ECO:0000313" key="4">
    <source>
        <dbReference type="Proteomes" id="UP000587991"/>
    </source>
</evidence>
<name>A0A847S4K1_9NEIS</name>